<proteinExistence type="predicted"/>
<feature type="region of interest" description="Disordered" evidence="1">
    <location>
        <begin position="566"/>
        <end position="587"/>
    </location>
</feature>
<evidence type="ECO:0000256" key="1">
    <source>
        <dbReference type="SAM" id="MobiDB-lite"/>
    </source>
</evidence>
<evidence type="ECO:0000313" key="3">
    <source>
        <dbReference type="Proteomes" id="UP001589890"/>
    </source>
</evidence>
<comment type="caution">
    <text evidence="2">The sequence shown here is derived from an EMBL/GenBank/DDBJ whole genome shotgun (WGS) entry which is preliminary data.</text>
</comment>
<dbReference type="EMBL" id="JBHLTC010000035">
    <property type="protein sequence ID" value="MFC0627529.1"/>
    <property type="molecule type" value="Genomic_DNA"/>
</dbReference>
<organism evidence="2 3">
    <name type="scientific">Kribbella deserti</name>
    <dbReference type="NCBI Taxonomy" id="1926257"/>
    <lineage>
        <taxon>Bacteria</taxon>
        <taxon>Bacillati</taxon>
        <taxon>Actinomycetota</taxon>
        <taxon>Actinomycetes</taxon>
        <taxon>Propionibacteriales</taxon>
        <taxon>Kribbellaceae</taxon>
        <taxon>Kribbella</taxon>
    </lineage>
</organism>
<keyword evidence="3" id="KW-1185">Reference proteome</keyword>
<accession>A0ABV6QSB2</accession>
<name>A0ABV6QSB2_9ACTN</name>
<dbReference type="Proteomes" id="UP001589890">
    <property type="component" value="Unassembled WGS sequence"/>
</dbReference>
<dbReference type="RefSeq" id="WP_380052419.1">
    <property type="nucleotide sequence ID" value="NZ_JBHLTC010000035.1"/>
</dbReference>
<reference evidence="2 3" key="1">
    <citation type="submission" date="2024-09" db="EMBL/GenBank/DDBJ databases">
        <authorList>
            <person name="Sun Q."/>
            <person name="Mori K."/>
        </authorList>
    </citation>
    <scope>NUCLEOTIDE SEQUENCE [LARGE SCALE GENOMIC DNA]</scope>
    <source>
        <strain evidence="2 3">CGMCC 1.15906</strain>
    </source>
</reference>
<dbReference type="Gene3D" id="3.20.20.80">
    <property type="entry name" value="Glycosidases"/>
    <property type="match status" value="1"/>
</dbReference>
<evidence type="ECO:0008006" key="4">
    <source>
        <dbReference type="Google" id="ProtNLM"/>
    </source>
</evidence>
<protein>
    <recommendedName>
        <fullName evidence="4">Alpha-galactosidase</fullName>
    </recommendedName>
</protein>
<sequence>MRNYTVHVHAEKAYAAVHGPDGRPWFSLRLYGSLDTLAGPDETFGDIEVTETSPGTYVATCRSTVWETRTTTTRFLADRIESTTTVTGQGRLTEVHLLGGRRTPRGFLPSGSSLRRAYSPNPDHPTRVIRDALEPATISPCGEGSEPGIERWLFSPAPWCFAVTPDAADEPSPHWFGLSVIAPIEQQTFTNYVYAPVTGGFSLRLDYEGQTAVEGQFTTPPLVIHLDGRDPEHVLARHRALHDSYGATPVRRTAPAPAWWQGTIFCGWGAQCALGARTGQDPQPLATQLNYDRFLAALRDQGIDPQTVVVDDKWQAEYATCRPDPRKWPDLRGWIAERHSHDQRVLLWWKAWDPEGAPREACLLDAAGDPVALDPDSPACARLITEAVEYMLSPDGLDADGFKVDFTARTPSGSSLQGAGPRWGTALLHEQLRLVYAAAKRVKPDALVVTHTPNPAFIDVTDMIRLNDVLRAVDAVEPGYVARHMTYRAGVVKAVCPELGIDTDGWMMPSHAEWRSYLDVQHGLGVPALYYVDGTDTDQYDFGPEDFAAIQSSWQRFSAAGAAAGAGAAGSTGTARAAGSGGEARVS</sequence>
<dbReference type="InterPro" id="IPR017853">
    <property type="entry name" value="GH"/>
</dbReference>
<dbReference type="SUPFAM" id="SSF51445">
    <property type="entry name" value="(Trans)glycosidases"/>
    <property type="match status" value="1"/>
</dbReference>
<evidence type="ECO:0000313" key="2">
    <source>
        <dbReference type="EMBL" id="MFC0627529.1"/>
    </source>
</evidence>
<gene>
    <name evidence="2" type="ORF">ACFFGN_25870</name>
</gene>